<feature type="transmembrane region" description="Helical" evidence="1">
    <location>
        <begin position="62"/>
        <end position="81"/>
    </location>
</feature>
<feature type="transmembrane region" description="Helical" evidence="1">
    <location>
        <begin position="35"/>
        <end position="56"/>
    </location>
</feature>
<dbReference type="AlphaFoldDB" id="A6DN78"/>
<keyword evidence="1" id="KW-1133">Transmembrane helix</keyword>
<dbReference type="Proteomes" id="UP000004947">
    <property type="component" value="Unassembled WGS sequence"/>
</dbReference>
<evidence type="ECO:0000256" key="1">
    <source>
        <dbReference type="SAM" id="Phobius"/>
    </source>
</evidence>
<reference evidence="2 3" key="1">
    <citation type="journal article" date="2010" name="J. Bacteriol.">
        <title>Genome sequence of Lentisphaera araneosa HTCC2155T, the type species of the order Lentisphaerales in the phylum Lentisphaerae.</title>
        <authorList>
            <person name="Thrash J.C."/>
            <person name="Cho J.C."/>
            <person name="Vergin K.L."/>
            <person name="Morris R.M."/>
            <person name="Giovannoni S.J."/>
        </authorList>
    </citation>
    <scope>NUCLEOTIDE SEQUENCE [LARGE SCALE GENOMIC DNA]</scope>
    <source>
        <strain evidence="2 3">HTCC2155</strain>
    </source>
</reference>
<protein>
    <recommendedName>
        <fullName evidence="4">YcxB-like protein domain-containing protein</fullName>
    </recommendedName>
</protein>
<evidence type="ECO:0000313" key="2">
    <source>
        <dbReference type="EMBL" id="EDM26826.1"/>
    </source>
</evidence>
<evidence type="ECO:0008006" key="4">
    <source>
        <dbReference type="Google" id="ProtNLM"/>
    </source>
</evidence>
<accession>A6DN78</accession>
<evidence type="ECO:0000313" key="3">
    <source>
        <dbReference type="Proteomes" id="UP000004947"/>
    </source>
</evidence>
<comment type="caution">
    <text evidence="2">The sequence shown here is derived from an EMBL/GenBank/DDBJ whole genome shotgun (WGS) entry which is preliminary data.</text>
</comment>
<name>A6DN78_9BACT</name>
<keyword evidence="1" id="KW-0812">Transmembrane</keyword>
<dbReference type="EMBL" id="ABCK01000013">
    <property type="protein sequence ID" value="EDM26826.1"/>
    <property type="molecule type" value="Genomic_DNA"/>
</dbReference>
<keyword evidence="3" id="KW-1185">Reference proteome</keyword>
<keyword evidence="1" id="KW-0472">Membrane</keyword>
<organism evidence="2 3">
    <name type="scientific">Lentisphaera araneosa HTCC2155</name>
    <dbReference type="NCBI Taxonomy" id="313628"/>
    <lineage>
        <taxon>Bacteria</taxon>
        <taxon>Pseudomonadati</taxon>
        <taxon>Lentisphaerota</taxon>
        <taxon>Lentisphaeria</taxon>
        <taxon>Lentisphaerales</taxon>
        <taxon>Lentisphaeraceae</taxon>
        <taxon>Lentisphaera</taxon>
    </lineage>
</organism>
<sequence>MNSIKYTYKENMVNHYLEVAIPIVHKIFYSKKQHLIISLVQSQFVTLFLLGINVTANPNDPFMIPYIMLGILSFIFFYKTYESSQIKAIKKLTRKQLIKRLGDTIEIQIDEEYIMINKNGQSTRFTSSASSNIVEDSHYLILLLNGEISGSIPKEVLTQEQITEIKYILTKQSKS</sequence>
<gene>
    <name evidence="2" type="ORF">LNTAR_06259</name>
</gene>
<dbReference type="RefSeq" id="WP_007279321.1">
    <property type="nucleotide sequence ID" value="NZ_ABCK01000013.1"/>
</dbReference>
<proteinExistence type="predicted"/>